<feature type="region of interest" description="Disordered" evidence="1">
    <location>
        <begin position="252"/>
        <end position="276"/>
    </location>
</feature>
<sequence>MPLICFASPKGGVGKTTLSANVADLLRRDGRSVVALDLDPQNSLRLHFGMSVAEQDGFAAHLPQRPQWRGHLRQAPSGTLLLPHGAVTLREALDNAVALENDPELLAAPLREMLADPNVLVVADMPPGPSQALSILTPMANLIVTVLRSEAISAAMLAEIEAGRFLGTGTMKALFSGRLQFVLNAVDLRDRLSRAAAEAVARHLGSRLLGAVSQDGAVGEAVAAQRLLEPASRAGGELRQIAAAIEALLASQDRPAPRQEQPHEAAAWAAPQWETR</sequence>
<evidence type="ECO:0000313" key="2">
    <source>
        <dbReference type="EMBL" id="MBC9210034.1"/>
    </source>
</evidence>
<dbReference type="SUPFAM" id="SSF52540">
    <property type="entry name" value="P-loop containing nucleoside triphosphate hydrolases"/>
    <property type="match status" value="1"/>
</dbReference>
<evidence type="ECO:0000313" key="3">
    <source>
        <dbReference type="Proteomes" id="UP000626026"/>
    </source>
</evidence>
<dbReference type="Pfam" id="PF06564">
    <property type="entry name" value="CBP_BcsQ"/>
    <property type="match status" value="1"/>
</dbReference>
<dbReference type="InterPro" id="IPR017746">
    <property type="entry name" value="Cellulose_synthase_operon_BcsQ"/>
</dbReference>
<dbReference type="PANTHER" id="PTHR13696:SF52">
    <property type="entry name" value="PARA FAMILY PROTEIN CT_582"/>
    <property type="match status" value="1"/>
</dbReference>
<name>A0ABR7RTT6_9PROT</name>
<dbReference type="PANTHER" id="PTHR13696">
    <property type="entry name" value="P-LOOP CONTAINING NUCLEOSIDE TRIPHOSPHATE HYDROLASE"/>
    <property type="match status" value="1"/>
</dbReference>
<dbReference type="Proteomes" id="UP000626026">
    <property type="component" value="Unassembled WGS sequence"/>
</dbReference>
<dbReference type="EMBL" id="JACTVA010000093">
    <property type="protein sequence ID" value="MBC9210034.1"/>
    <property type="molecule type" value="Genomic_DNA"/>
</dbReference>
<proteinExistence type="predicted"/>
<reference evidence="2 3" key="1">
    <citation type="journal article" date="2013" name="Int. J. Syst. Evol. Microbiol.">
        <title>Roseomonas aerophila sp. nov., isolated from air.</title>
        <authorList>
            <person name="Kim S.J."/>
            <person name="Weon H.Y."/>
            <person name="Ahn J.H."/>
            <person name="Hong S.B."/>
            <person name="Seok S.J."/>
            <person name="Whang K.S."/>
            <person name="Kwon S.W."/>
        </authorList>
    </citation>
    <scope>NUCLEOTIDE SEQUENCE [LARGE SCALE GENOMIC DNA]</scope>
    <source>
        <strain evidence="2 3">NBRC 108923</strain>
    </source>
</reference>
<comment type="caution">
    <text evidence="2">The sequence shown here is derived from an EMBL/GenBank/DDBJ whole genome shotgun (WGS) entry which is preliminary data.</text>
</comment>
<dbReference type="InterPro" id="IPR050678">
    <property type="entry name" value="DNA_Partitioning_ATPase"/>
</dbReference>
<evidence type="ECO:0000256" key="1">
    <source>
        <dbReference type="SAM" id="MobiDB-lite"/>
    </source>
</evidence>
<keyword evidence="3" id="KW-1185">Reference proteome</keyword>
<dbReference type="CDD" id="cd02042">
    <property type="entry name" value="ParAB_family"/>
    <property type="match status" value="1"/>
</dbReference>
<protein>
    <submittedName>
        <fullName evidence="2">AAA family ATPase</fullName>
    </submittedName>
</protein>
<dbReference type="Gene3D" id="3.40.50.300">
    <property type="entry name" value="P-loop containing nucleotide triphosphate hydrolases"/>
    <property type="match status" value="1"/>
</dbReference>
<dbReference type="InterPro" id="IPR027417">
    <property type="entry name" value="P-loop_NTPase"/>
</dbReference>
<dbReference type="RefSeq" id="WP_187787149.1">
    <property type="nucleotide sequence ID" value="NZ_JACTVA010000093.1"/>
</dbReference>
<accession>A0ABR7RTT6</accession>
<gene>
    <name evidence="2" type="ORF">IBL26_24600</name>
</gene>
<organism evidence="2 3">
    <name type="scientific">Teichococcus aerophilus</name>
    <dbReference type="NCBI Taxonomy" id="1224513"/>
    <lineage>
        <taxon>Bacteria</taxon>
        <taxon>Pseudomonadati</taxon>
        <taxon>Pseudomonadota</taxon>
        <taxon>Alphaproteobacteria</taxon>
        <taxon>Acetobacterales</taxon>
        <taxon>Roseomonadaceae</taxon>
        <taxon>Roseomonas</taxon>
    </lineage>
</organism>